<organism evidence="1 2">
    <name type="scientific">Mucilaginibacter litoreus</name>
    <dbReference type="NCBI Taxonomy" id="1048221"/>
    <lineage>
        <taxon>Bacteria</taxon>
        <taxon>Pseudomonadati</taxon>
        <taxon>Bacteroidota</taxon>
        <taxon>Sphingobacteriia</taxon>
        <taxon>Sphingobacteriales</taxon>
        <taxon>Sphingobacteriaceae</taxon>
        <taxon>Mucilaginibacter</taxon>
    </lineage>
</organism>
<evidence type="ECO:0008006" key="3">
    <source>
        <dbReference type="Google" id="ProtNLM"/>
    </source>
</evidence>
<protein>
    <recommendedName>
        <fullName evidence="3">Beta-galactosidase</fullName>
    </recommendedName>
</protein>
<comment type="caution">
    <text evidence="1">The sequence shown here is derived from an EMBL/GenBank/DDBJ whole genome shotgun (WGS) entry which is preliminary data.</text>
</comment>
<dbReference type="Proteomes" id="UP001597010">
    <property type="component" value="Unassembled WGS sequence"/>
</dbReference>
<reference evidence="2" key="1">
    <citation type="journal article" date="2019" name="Int. J. Syst. Evol. Microbiol.">
        <title>The Global Catalogue of Microorganisms (GCM) 10K type strain sequencing project: providing services to taxonomists for standard genome sequencing and annotation.</title>
        <authorList>
            <consortium name="The Broad Institute Genomics Platform"/>
            <consortium name="The Broad Institute Genome Sequencing Center for Infectious Disease"/>
            <person name="Wu L."/>
            <person name="Ma J."/>
        </authorList>
    </citation>
    <scope>NUCLEOTIDE SEQUENCE [LARGE SCALE GENOMIC DNA]</scope>
    <source>
        <strain evidence="2">CCUG 61484</strain>
    </source>
</reference>
<evidence type="ECO:0000313" key="1">
    <source>
        <dbReference type="EMBL" id="MFD0795125.1"/>
    </source>
</evidence>
<keyword evidence="2" id="KW-1185">Reference proteome</keyword>
<sequence length="78" mass="8970">MKILIVGGLGWPVEGHNWQANKNWGYQTFKNGEDLLKRYITFTDRLQELIKLGLSAAVYTQTTDVEGEVNGFMTYDRE</sequence>
<accession>A0ABW3AW63</accession>
<dbReference type="RefSeq" id="WP_377117218.1">
    <property type="nucleotide sequence ID" value="NZ_JBHTHZ010000014.1"/>
</dbReference>
<name>A0ABW3AW63_9SPHI</name>
<proteinExistence type="predicted"/>
<gene>
    <name evidence="1" type="ORF">ACFQZX_15995</name>
</gene>
<dbReference type="EMBL" id="JBHTHZ010000014">
    <property type="protein sequence ID" value="MFD0795125.1"/>
    <property type="molecule type" value="Genomic_DNA"/>
</dbReference>
<evidence type="ECO:0000313" key="2">
    <source>
        <dbReference type="Proteomes" id="UP001597010"/>
    </source>
</evidence>